<evidence type="ECO:0000256" key="4">
    <source>
        <dbReference type="ARBA" id="ARBA00022679"/>
    </source>
</evidence>
<dbReference type="GeneID" id="13443951"/>
<evidence type="ECO:0000256" key="7">
    <source>
        <dbReference type="ARBA" id="ARBA00023136"/>
    </source>
</evidence>
<dbReference type="OrthoDB" id="537915at2759"/>
<proteinExistence type="inferred from homology"/>
<evidence type="ECO:0000256" key="8">
    <source>
        <dbReference type="SAM" id="MobiDB-lite"/>
    </source>
</evidence>
<keyword evidence="7 9" id="KW-0472">Membrane</keyword>
<feature type="region of interest" description="Disordered" evidence="8">
    <location>
        <begin position="1"/>
        <end position="38"/>
    </location>
</feature>
<dbReference type="VEuPathDB" id="ToxoDB:NCLIV_019750"/>
<feature type="transmembrane region" description="Helical" evidence="9">
    <location>
        <begin position="357"/>
        <end position="376"/>
    </location>
</feature>
<evidence type="ECO:0000256" key="9">
    <source>
        <dbReference type="SAM" id="Phobius"/>
    </source>
</evidence>
<feature type="transmembrane region" description="Helical" evidence="9">
    <location>
        <begin position="288"/>
        <end position="304"/>
    </location>
</feature>
<evidence type="ECO:0000256" key="3">
    <source>
        <dbReference type="ARBA" id="ARBA00022676"/>
    </source>
</evidence>
<evidence type="ECO:0000256" key="6">
    <source>
        <dbReference type="ARBA" id="ARBA00022989"/>
    </source>
</evidence>
<evidence type="ECO:0000256" key="1">
    <source>
        <dbReference type="ARBA" id="ARBA00004141"/>
    </source>
</evidence>
<dbReference type="InParanoid" id="F0VEP2"/>
<keyword evidence="3" id="KW-0328">Glycosyltransferase</keyword>
<dbReference type="eggNOG" id="KOG4587">
    <property type="taxonomic scope" value="Eukaryota"/>
</dbReference>
<keyword evidence="6 9" id="KW-1133">Transmembrane helix</keyword>
<dbReference type="Pfam" id="PF10034">
    <property type="entry name" value="Dpy19"/>
    <property type="match status" value="2"/>
</dbReference>
<feature type="transmembrane region" description="Helical" evidence="9">
    <location>
        <begin position="334"/>
        <end position="351"/>
    </location>
</feature>
<name>F0VEP2_NEOCL</name>
<gene>
    <name evidence="10" type="ORF">NCLIV_019750</name>
</gene>
<feature type="transmembrane region" description="Helical" evidence="9">
    <location>
        <begin position="310"/>
        <end position="327"/>
    </location>
</feature>
<dbReference type="Proteomes" id="UP000007494">
    <property type="component" value="Chromosome VIIa"/>
</dbReference>
<dbReference type="OMA" id="NIYRCAS"/>
<feature type="transmembrane region" description="Helical" evidence="9">
    <location>
        <begin position="226"/>
        <end position="246"/>
    </location>
</feature>
<evidence type="ECO:0000313" key="11">
    <source>
        <dbReference type="Proteomes" id="UP000007494"/>
    </source>
</evidence>
<feature type="region of interest" description="Disordered" evidence="8">
    <location>
        <begin position="914"/>
        <end position="945"/>
    </location>
</feature>
<feature type="transmembrane region" description="Helical" evidence="9">
    <location>
        <begin position="472"/>
        <end position="495"/>
    </location>
</feature>
<evidence type="ECO:0000256" key="5">
    <source>
        <dbReference type="ARBA" id="ARBA00022692"/>
    </source>
</evidence>
<comment type="subcellular location">
    <subcellularLocation>
        <location evidence="1">Membrane</location>
        <topology evidence="1">Multi-pass membrane protein</topology>
    </subcellularLocation>
</comment>
<dbReference type="RefSeq" id="XP_003882218.1">
    <property type="nucleotide sequence ID" value="XM_003882169.1"/>
</dbReference>
<feature type="transmembrane region" description="Helical" evidence="9">
    <location>
        <begin position="618"/>
        <end position="638"/>
    </location>
</feature>
<dbReference type="PANTHER" id="PTHR31488">
    <property type="entry name" value="DPY-19-LIKE 1, LIKE (H. SAPIENS)"/>
    <property type="match status" value="1"/>
</dbReference>
<dbReference type="InterPro" id="IPR018732">
    <property type="entry name" value="Dpy-19/Dpy-19-like"/>
</dbReference>
<evidence type="ECO:0000256" key="2">
    <source>
        <dbReference type="ARBA" id="ARBA00008744"/>
    </source>
</evidence>
<dbReference type="PANTHER" id="PTHR31488:SF1">
    <property type="entry name" value="C-MANNOSYLTRANSFERASE DPY19L1"/>
    <property type="match status" value="1"/>
</dbReference>
<keyword evidence="4" id="KW-0808">Transferase</keyword>
<dbReference type="EMBL" id="FR823388">
    <property type="protein sequence ID" value="CBZ52186.1"/>
    <property type="molecule type" value="Genomic_DNA"/>
</dbReference>
<organism evidence="10 11">
    <name type="scientific">Neospora caninum (strain Liverpool)</name>
    <dbReference type="NCBI Taxonomy" id="572307"/>
    <lineage>
        <taxon>Eukaryota</taxon>
        <taxon>Sar</taxon>
        <taxon>Alveolata</taxon>
        <taxon>Apicomplexa</taxon>
        <taxon>Conoidasida</taxon>
        <taxon>Coccidia</taxon>
        <taxon>Eucoccidiorida</taxon>
        <taxon>Eimeriorina</taxon>
        <taxon>Sarcocystidae</taxon>
        <taxon>Neospora</taxon>
    </lineage>
</organism>
<comment type="similarity">
    <text evidence="2">Belongs to the dpy-19 family.</text>
</comment>
<feature type="region of interest" description="Disordered" evidence="8">
    <location>
        <begin position="517"/>
        <end position="582"/>
    </location>
</feature>
<feature type="transmembrane region" description="Helical" evidence="9">
    <location>
        <begin position="173"/>
        <end position="206"/>
    </location>
</feature>
<feature type="compositionally biased region" description="Polar residues" evidence="8">
    <location>
        <begin position="1"/>
        <end position="15"/>
    </location>
</feature>
<dbReference type="FunCoup" id="F0VEP2">
    <property type="interactions" value="18"/>
</dbReference>
<feature type="transmembrane region" description="Helical" evidence="9">
    <location>
        <begin position="53"/>
        <end position="70"/>
    </location>
</feature>
<evidence type="ECO:0000313" key="10">
    <source>
        <dbReference type="EMBL" id="CBZ52186.1"/>
    </source>
</evidence>
<feature type="compositionally biased region" description="Basic and acidic residues" evidence="8">
    <location>
        <begin position="18"/>
        <end position="33"/>
    </location>
</feature>
<keyword evidence="11" id="KW-1185">Reference proteome</keyword>
<sequence>MQPCSVSTASATSSLPLPDERGDTERAENRPENEETDESGCLIGFPRKCSAKATWLFSTLIGLFFLFFLYRRHRLTFEWPYEKQQISAYSEGSFYYSFFNDVIAAPTWRAGLDAVLRDERSEHPDVVNALRRFNVYQELLAGLLYRALHALLGDAWLTEYIARTPFNFYTACVFLLQALGVAVLVGLAAVTGGSAFCACACFGFFFANYYHRLVVRVQATPLRENWALPFLWINIATVVVLLQTHARIQRVMLRRWATRKDSAKPSASAVPCRDAKCHAALRQREKKLLALLFLSTLLLLVLWQFGVFVITTQVAALFATLLVGFPVERLMRRVFAVLCAAFVANVFLHFFPRYLLLSFLPHTLFSVVFVLLAWPISRLRTARQKESSGGAGGAALRLFPQNVQRGFLAVVLCLLIRLSLGGFDKDDSHVFQLLLYKLGLAPHTFDTNIYLMGGTEFEFFSPYFFNLIAPSRLFLCAGVALFLFLLLASDQLLFLHHLGRLSPRLYVNLSEETLTVDGGEEKMEEDNEETARQKAVETSDPPRTTDSRYQHTRRFPSSAGAPELRRRRPGKMDKQDEAPRSAVDAVVSVAEKRRRVEGKLRAQLEDQLVSSVYLMPDLFYLSVQTVFFVVLMLLIARLRVLCLPLLCVLAAVTVASPALWRALACALAASLNLPTVASLGSRLTGGLRCRSRVAFLVHALLFTCAAALPFCLKLPVEEMIGVDPATENAANPSRLSLIDWLKTNLPPDAAIIGDMPASATLRAATKLRLVIHPQFEQTEMRKRVQFLYGASACPPEKLYAAMMQRVYKTDYLLISNFRCAGGPKRCRRFLHTDHLACLCHSLRRSGSASAAPKEKKISVFSVADLVEEKSFTCPKAVASLARFCFKSQLSSSAFDLVYRNGMYAVLKVKGAQEAEQPKKKGQRDAAEEAGGERTAQRDRREEERELKETLRSLDVQTKNEAYLSFDWKTKLSTLETFDPWIKRCIRDDERCGRSMQEFAQELADMYGLQLTSRLLQEKAISLFPSDSDVLFGHGVFLDFDMNNRNDATAYYERGADKDPLSVAKTVQFLLFLDQAIGRSRAVADVDRLLRLERVLEEKTNQQLLDDAASLCKAALLLKQLVDTQVEAGAMRDTPNVIREEMRVMRRLWEKSKELNIQNECVVEAWAYFEKTRLTLARRIQHFFLGESVFLSRLVHALALAARVLSLF</sequence>
<feature type="compositionally biased region" description="Basic and acidic residues" evidence="8">
    <location>
        <begin position="570"/>
        <end position="579"/>
    </location>
</feature>
<dbReference type="GO" id="GO:0005637">
    <property type="term" value="C:nuclear inner membrane"/>
    <property type="evidence" value="ECO:0007669"/>
    <property type="project" value="TreeGrafter"/>
</dbReference>
<keyword evidence="5 9" id="KW-0812">Transmembrane</keyword>
<accession>F0VEP2</accession>
<dbReference type="AlphaFoldDB" id="F0VEP2"/>
<protein>
    <submittedName>
        <fullName evidence="10">Uncharacterized protein</fullName>
    </submittedName>
</protein>
<dbReference type="GO" id="GO:0000030">
    <property type="term" value="F:mannosyltransferase activity"/>
    <property type="evidence" value="ECO:0007669"/>
    <property type="project" value="TreeGrafter"/>
</dbReference>
<reference evidence="11" key="1">
    <citation type="journal article" date="2012" name="PLoS Pathog.">
        <title>Comparative genomics of the apicomplexan parasites Toxoplasma gondii and Neospora caninum: Coccidia differing in host range and transmission strategy.</title>
        <authorList>
            <person name="Reid A.J."/>
            <person name="Vermont S.J."/>
            <person name="Cotton J.A."/>
            <person name="Harris D."/>
            <person name="Hill-Cawthorne G.A."/>
            <person name="Konen-Waisman S."/>
            <person name="Latham S.M."/>
            <person name="Mourier T."/>
            <person name="Norton R."/>
            <person name="Quail M.A."/>
            <person name="Sanders M."/>
            <person name="Shanmugam D."/>
            <person name="Sohal A."/>
            <person name="Wasmuth J.D."/>
            <person name="Brunk B."/>
            <person name="Grigg M.E."/>
            <person name="Howard J.C."/>
            <person name="Parkinson J."/>
            <person name="Roos D.S."/>
            <person name="Trees A.J."/>
            <person name="Berriman M."/>
            <person name="Pain A."/>
            <person name="Wastling J.M."/>
        </authorList>
    </citation>
    <scope>NUCLEOTIDE SEQUENCE [LARGE SCALE GENOMIC DNA]</scope>
    <source>
        <strain evidence="11">Liverpool</strain>
    </source>
</reference>